<evidence type="ECO:0000256" key="1">
    <source>
        <dbReference type="ARBA" id="ARBA00022598"/>
    </source>
</evidence>
<dbReference type="InterPro" id="IPR020845">
    <property type="entry name" value="AMP-binding_CS"/>
</dbReference>
<accession>A0ABP7EV07</accession>
<evidence type="ECO:0008006" key="6">
    <source>
        <dbReference type="Google" id="ProtNLM"/>
    </source>
</evidence>
<proteinExistence type="predicted"/>
<dbReference type="SUPFAM" id="SSF56801">
    <property type="entry name" value="Acetyl-CoA synthetase-like"/>
    <property type="match status" value="1"/>
</dbReference>
<name>A0ABP7EV07_9ACTN</name>
<keyword evidence="5" id="KW-1185">Reference proteome</keyword>
<reference evidence="5" key="1">
    <citation type="journal article" date="2019" name="Int. J. Syst. Evol. Microbiol.">
        <title>The Global Catalogue of Microorganisms (GCM) 10K type strain sequencing project: providing services to taxonomists for standard genome sequencing and annotation.</title>
        <authorList>
            <consortium name="The Broad Institute Genomics Platform"/>
            <consortium name="The Broad Institute Genome Sequencing Center for Infectious Disease"/>
            <person name="Wu L."/>
            <person name="Ma J."/>
        </authorList>
    </citation>
    <scope>NUCLEOTIDE SEQUENCE [LARGE SCALE GENOMIC DNA]</scope>
    <source>
        <strain evidence="5">JCM 17137</strain>
    </source>
</reference>
<dbReference type="Gene3D" id="3.30.300.30">
    <property type="match status" value="1"/>
</dbReference>
<dbReference type="EMBL" id="BAABDD010000001">
    <property type="protein sequence ID" value="GAA3724276.1"/>
    <property type="molecule type" value="Genomic_DNA"/>
</dbReference>
<dbReference type="Proteomes" id="UP001500908">
    <property type="component" value="Unassembled WGS sequence"/>
</dbReference>
<gene>
    <name evidence="4" type="ORF">GCM10022402_01100</name>
</gene>
<dbReference type="InterPro" id="IPR042099">
    <property type="entry name" value="ANL_N_sf"/>
</dbReference>
<dbReference type="RefSeq" id="WP_344966237.1">
    <property type="nucleotide sequence ID" value="NZ_BAABDD010000001.1"/>
</dbReference>
<dbReference type="PROSITE" id="PS00455">
    <property type="entry name" value="AMP_BINDING"/>
    <property type="match status" value="1"/>
</dbReference>
<keyword evidence="1" id="KW-0436">Ligase</keyword>
<dbReference type="InterPro" id="IPR045851">
    <property type="entry name" value="AMP-bd_C_sf"/>
</dbReference>
<dbReference type="Gene3D" id="3.40.50.12780">
    <property type="entry name" value="N-terminal domain of ligase-like"/>
    <property type="match status" value="1"/>
</dbReference>
<comment type="caution">
    <text evidence="4">The sequence shown here is derived from an EMBL/GenBank/DDBJ whole genome shotgun (WGS) entry which is preliminary data.</text>
</comment>
<dbReference type="PANTHER" id="PTHR43352">
    <property type="entry name" value="ACETYL-COA SYNTHETASE"/>
    <property type="match status" value="1"/>
</dbReference>
<evidence type="ECO:0000313" key="5">
    <source>
        <dbReference type="Proteomes" id="UP001500908"/>
    </source>
</evidence>
<feature type="domain" description="AMP-binding enzyme C-terminal" evidence="3">
    <location>
        <begin position="399"/>
        <end position="477"/>
    </location>
</feature>
<dbReference type="Pfam" id="PF13193">
    <property type="entry name" value="AMP-binding_C"/>
    <property type="match status" value="1"/>
</dbReference>
<dbReference type="InterPro" id="IPR000873">
    <property type="entry name" value="AMP-dep_synth/lig_dom"/>
</dbReference>
<evidence type="ECO:0000259" key="3">
    <source>
        <dbReference type="Pfam" id="PF13193"/>
    </source>
</evidence>
<dbReference type="PANTHER" id="PTHR43352:SF1">
    <property type="entry name" value="ANTHRANILATE--COA LIGASE"/>
    <property type="match status" value="1"/>
</dbReference>
<protein>
    <recommendedName>
        <fullName evidence="6">Fatty-acyl-CoA synthase/benzoate-CoA ligase/fatty acid CoA ligase FadD22</fullName>
    </recommendedName>
</protein>
<organism evidence="4 5">
    <name type="scientific">Salinactinospora qingdaonensis</name>
    <dbReference type="NCBI Taxonomy" id="702744"/>
    <lineage>
        <taxon>Bacteria</taxon>
        <taxon>Bacillati</taxon>
        <taxon>Actinomycetota</taxon>
        <taxon>Actinomycetes</taxon>
        <taxon>Streptosporangiales</taxon>
        <taxon>Nocardiopsidaceae</taxon>
        <taxon>Salinactinospora</taxon>
    </lineage>
</organism>
<dbReference type="InterPro" id="IPR025110">
    <property type="entry name" value="AMP-bd_C"/>
</dbReference>
<evidence type="ECO:0000313" key="4">
    <source>
        <dbReference type="EMBL" id="GAA3724276.1"/>
    </source>
</evidence>
<evidence type="ECO:0000259" key="2">
    <source>
        <dbReference type="Pfam" id="PF00501"/>
    </source>
</evidence>
<dbReference type="Pfam" id="PF00501">
    <property type="entry name" value="AMP-binding"/>
    <property type="match status" value="1"/>
</dbReference>
<feature type="domain" description="AMP-dependent synthetase/ligase" evidence="2">
    <location>
        <begin position="8"/>
        <end position="349"/>
    </location>
</feature>
<sequence>MNISADLAARARQWASRPAFYEGERVWSHGEVHELAARAATVLAARGVTTESRVLVALTDGIAWVATFLAVARLGATAVLTNPALPESDHAFIAEDARVHCAVAEEGTVEHLTDVTRLLGSELVEEALRSSPSPARRVDGDWPLYIQYTSGTTGRPKGAVHRHNDPSFYHAAVGQARLGLGPADVTLSVSKLFFAYGFGNSLVLPLFSGGAAVLTSERPGPARIAELAQRHRVSLLYAVPSAYANLCAESDPAAFTTLRAAVSAGEKLSPDLGERCADFLGAPVLDQLGSTEAGHAMCTNGVGANTPGTIGTPVPGFELQIRDESGAEIHDGSEGELWARGPSVMTGYLNRPEETGQTLIDGWLATRDRAMRNPDGTYVHLGRTDDLEMVGGITVSPLEIERVLREHPGVSDIAVACVSNSRGASQLRAFVVPSPGMADAAALETELIAAARSRLAAFKVPRSVETVSALPRTTTGKIQRFLVRQGKW</sequence>